<dbReference type="EMBL" id="NRSZ01000824">
    <property type="protein sequence ID" value="PNY24945.1"/>
    <property type="molecule type" value="Genomic_DNA"/>
</dbReference>
<organism evidence="2 3">
    <name type="scientific">Tolypocladium capitatum</name>
    <dbReference type="NCBI Taxonomy" id="45235"/>
    <lineage>
        <taxon>Eukaryota</taxon>
        <taxon>Fungi</taxon>
        <taxon>Dikarya</taxon>
        <taxon>Ascomycota</taxon>
        <taxon>Pezizomycotina</taxon>
        <taxon>Sordariomycetes</taxon>
        <taxon>Hypocreomycetidae</taxon>
        <taxon>Hypocreales</taxon>
        <taxon>Ophiocordycipitaceae</taxon>
        <taxon>Tolypocladium</taxon>
    </lineage>
</organism>
<comment type="caution">
    <text evidence="2">The sequence shown here is derived from an EMBL/GenBank/DDBJ whole genome shotgun (WGS) entry which is preliminary data.</text>
</comment>
<dbReference type="AlphaFoldDB" id="A0A2K3QBM4"/>
<keyword evidence="3" id="KW-1185">Reference proteome</keyword>
<reference evidence="2 3" key="1">
    <citation type="submission" date="2017-08" db="EMBL/GenBank/DDBJ databases">
        <title>Harnessing the power of phylogenomics to disentangle the directionality and signatures of interkingdom host jumping in the parasitic fungal genus Tolypocladium.</title>
        <authorList>
            <person name="Quandt C.A."/>
            <person name="Patterson W."/>
            <person name="Spatafora J.W."/>
        </authorList>
    </citation>
    <scope>NUCLEOTIDE SEQUENCE [LARGE SCALE GENOMIC DNA]</scope>
    <source>
        <strain evidence="2 3">CBS 113982</strain>
    </source>
</reference>
<dbReference type="STRING" id="45235.A0A2K3QBM4"/>
<gene>
    <name evidence="2" type="ORF">TCAP_05105</name>
</gene>
<accession>A0A2K3QBM4</accession>
<proteinExistence type="predicted"/>
<name>A0A2K3QBM4_9HYPO</name>
<evidence type="ECO:0000256" key="1">
    <source>
        <dbReference type="SAM" id="MobiDB-lite"/>
    </source>
</evidence>
<protein>
    <submittedName>
        <fullName evidence="2">Glycosidase crf1</fullName>
    </submittedName>
</protein>
<keyword evidence="2" id="KW-0378">Hydrolase</keyword>
<evidence type="ECO:0000313" key="3">
    <source>
        <dbReference type="Proteomes" id="UP000236621"/>
    </source>
</evidence>
<evidence type="ECO:0000313" key="2">
    <source>
        <dbReference type="EMBL" id="PNY24945.1"/>
    </source>
</evidence>
<keyword evidence="2" id="KW-0326">Glycosidase</keyword>
<feature type="region of interest" description="Disordered" evidence="1">
    <location>
        <begin position="56"/>
        <end position="103"/>
    </location>
</feature>
<dbReference type="OrthoDB" id="4781at2759"/>
<dbReference type="GO" id="GO:0016798">
    <property type="term" value="F:hydrolase activity, acting on glycosyl bonds"/>
    <property type="evidence" value="ECO:0007669"/>
    <property type="project" value="UniProtKB-KW"/>
</dbReference>
<dbReference type="Proteomes" id="UP000236621">
    <property type="component" value="Unassembled WGS sequence"/>
</dbReference>
<sequence length="127" mass="13605">MWAGGEPDWERGPFKACIKSVEMEDYVGSCAETEGSVECQFDERTWRWQNVRIQGCDKRRANTHPPTGPAGPPQTGRPGGGSPSKTGDKAPPTGSVNEGDAGEDDGAIVLRLSSLLAVVCFCRLLVL</sequence>